<feature type="region of interest" description="Disordered" evidence="1">
    <location>
        <begin position="1"/>
        <end position="63"/>
    </location>
</feature>
<dbReference type="EMBL" id="JEMA01000427">
    <property type="protein sequence ID" value="KYF70079.1"/>
    <property type="molecule type" value="Genomic_DNA"/>
</dbReference>
<reference evidence="2 3" key="1">
    <citation type="submission" date="2014-02" db="EMBL/GenBank/DDBJ databases">
        <title>The small core and large imbalanced accessory genome model reveals a collaborative survival strategy of Sorangium cellulosum strains in nature.</title>
        <authorList>
            <person name="Han K."/>
            <person name="Peng R."/>
            <person name="Blom J."/>
            <person name="Li Y.-Z."/>
        </authorList>
    </citation>
    <scope>NUCLEOTIDE SEQUENCE [LARGE SCALE GENOMIC DNA]</scope>
    <source>
        <strain evidence="2 3">So0008-312</strain>
    </source>
</reference>
<evidence type="ECO:0000313" key="3">
    <source>
        <dbReference type="Proteomes" id="UP000075260"/>
    </source>
</evidence>
<evidence type="ECO:0000313" key="2">
    <source>
        <dbReference type="EMBL" id="KYF70079.1"/>
    </source>
</evidence>
<feature type="compositionally biased region" description="Basic residues" evidence="1">
    <location>
        <begin position="194"/>
        <end position="204"/>
    </location>
</feature>
<gene>
    <name evidence="2" type="ORF">BE15_31935</name>
</gene>
<sequence>MISIGTPCSSARPQEPVGEGVEERGPLGDEPRELDRPREQRYPRRVEHRRGVPRARPGDARALGRVARAEAEGVMDEAVDALAPEDGRELLGEIHAARDQGLAEPDQVAGDGRDPPQRALHRAIAEPHDDVVVAGVGHELGARRPDRGLRRGLRVHEHPVAARCQPPRELEDAEQVPRLIRGGHEEGEGPGHTAGRRGRVREIG</sequence>
<protein>
    <submittedName>
        <fullName evidence="2">Uncharacterized protein</fullName>
    </submittedName>
</protein>
<comment type="caution">
    <text evidence="2">The sequence shown here is derived from an EMBL/GenBank/DDBJ whole genome shotgun (WGS) entry which is preliminary data.</text>
</comment>
<feature type="compositionally biased region" description="Polar residues" evidence="1">
    <location>
        <begin position="1"/>
        <end position="12"/>
    </location>
</feature>
<dbReference type="AlphaFoldDB" id="A0A150QQ33"/>
<evidence type="ECO:0000256" key="1">
    <source>
        <dbReference type="SAM" id="MobiDB-lite"/>
    </source>
</evidence>
<accession>A0A150QQ33</accession>
<organism evidence="2 3">
    <name type="scientific">Sorangium cellulosum</name>
    <name type="common">Polyangium cellulosum</name>
    <dbReference type="NCBI Taxonomy" id="56"/>
    <lineage>
        <taxon>Bacteria</taxon>
        <taxon>Pseudomonadati</taxon>
        <taxon>Myxococcota</taxon>
        <taxon>Polyangia</taxon>
        <taxon>Polyangiales</taxon>
        <taxon>Polyangiaceae</taxon>
        <taxon>Sorangium</taxon>
    </lineage>
</organism>
<dbReference type="Proteomes" id="UP000075260">
    <property type="component" value="Unassembled WGS sequence"/>
</dbReference>
<name>A0A150QQ33_SORCE</name>
<feature type="region of interest" description="Disordered" evidence="1">
    <location>
        <begin position="181"/>
        <end position="204"/>
    </location>
</feature>
<proteinExistence type="predicted"/>
<feature type="compositionally biased region" description="Basic and acidic residues" evidence="1">
    <location>
        <begin position="21"/>
        <end position="45"/>
    </location>
</feature>